<dbReference type="AlphaFoldDB" id="A0A9P0EQ68"/>
<dbReference type="OrthoDB" id="5136369at2759"/>
<reference evidence="2" key="1">
    <citation type="submission" date="2019-06" db="EMBL/GenBank/DDBJ databases">
        <authorList>
            <person name="Broberg M."/>
        </authorList>
    </citation>
    <scope>NUCLEOTIDE SEQUENCE [LARGE SCALE GENOMIC DNA]</scope>
</reference>
<keyword evidence="2" id="KW-1185">Reference proteome</keyword>
<name>A0A9P0EQ68_9HYPO</name>
<reference evidence="1 2" key="2">
    <citation type="submission" date="2021-10" db="EMBL/GenBank/DDBJ databases">
        <authorList>
            <person name="Piombo E."/>
        </authorList>
    </citation>
    <scope>NUCLEOTIDE SEQUENCE [LARGE SCALE GENOMIC DNA]</scope>
</reference>
<organism evidence="1 2">
    <name type="scientific">Clonostachys solani</name>
    <dbReference type="NCBI Taxonomy" id="160281"/>
    <lineage>
        <taxon>Eukaryota</taxon>
        <taxon>Fungi</taxon>
        <taxon>Dikarya</taxon>
        <taxon>Ascomycota</taxon>
        <taxon>Pezizomycotina</taxon>
        <taxon>Sordariomycetes</taxon>
        <taxon>Hypocreomycetidae</taxon>
        <taxon>Hypocreales</taxon>
        <taxon>Bionectriaceae</taxon>
        <taxon>Clonostachys</taxon>
    </lineage>
</organism>
<dbReference type="EMBL" id="CABFOC020000082">
    <property type="protein sequence ID" value="CAH0058072.1"/>
    <property type="molecule type" value="Genomic_DNA"/>
</dbReference>
<comment type="caution">
    <text evidence="1">The sequence shown here is derived from an EMBL/GenBank/DDBJ whole genome shotgun (WGS) entry which is preliminary data.</text>
</comment>
<sequence length="335" mass="37606">MGKTLDQVLADAPYVDLSDLPNYLSPTQIASITLTVKASYDARPEVSESLQRCEALFSGIVVYRETPIWLMSPHRGLCCPGRWGETEQEQQAMDMIAPPLWRLHFVDGLNDLMLHPFFSSRGNSAFLRLSLQFAVAFESLENPVWSISTLVGETGVMCPVLHILSEDMNRSVGDTRPVGGAGGRITTRTPMSLYERIRGFHDLFLRFDGVISIEARFLLRLGEEVERRMPRPKRLRDPQGRDPRHLFYVEAQNLEHVYAAADMVSEIPQSREATRRSWLQFNERMKVPLDAPTLVGICLRDAYRHELHLLQAFRDNIVGSGQQPPAATAGGSSGG</sequence>
<gene>
    <name evidence="1" type="ORF">CSOL1703_00008550</name>
</gene>
<dbReference type="Proteomes" id="UP000775872">
    <property type="component" value="Unassembled WGS sequence"/>
</dbReference>
<evidence type="ECO:0000313" key="1">
    <source>
        <dbReference type="EMBL" id="CAH0058072.1"/>
    </source>
</evidence>
<protein>
    <submittedName>
        <fullName evidence="1">Uncharacterized protein</fullName>
    </submittedName>
</protein>
<accession>A0A9P0EQ68</accession>
<proteinExistence type="predicted"/>
<evidence type="ECO:0000313" key="2">
    <source>
        <dbReference type="Proteomes" id="UP000775872"/>
    </source>
</evidence>